<dbReference type="SUPFAM" id="SSF69593">
    <property type="entry name" value="Glycerol-3-phosphate (1)-acyltransferase"/>
    <property type="match status" value="1"/>
</dbReference>
<keyword evidence="4" id="KW-0812">Transmembrane</keyword>
<dbReference type="Pfam" id="PF01553">
    <property type="entry name" value="Acyltransferase"/>
    <property type="match status" value="1"/>
</dbReference>
<dbReference type="EMBL" id="WTYU01000002">
    <property type="protein sequence ID" value="MXP15781.1"/>
    <property type="molecule type" value="Genomic_DNA"/>
</dbReference>
<accession>A0A6L7GMC4</accession>
<dbReference type="RefSeq" id="WP_160602259.1">
    <property type="nucleotide sequence ID" value="NZ_WTYU01000002.1"/>
</dbReference>
<organism evidence="6 7">
    <name type="scientific">Allopontixanthobacter confluentis</name>
    <dbReference type="NCBI Taxonomy" id="1849021"/>
    <lineage>
        <taxon>Bacteria</taxon>
        <taxon>Pseudomonadati</taxon>
        <taxon>Pseudomonadota</taxon>
        <taxon>Alphaproteobacteria</taxon>
        <taxon>Sphingomonadales</taxon>
        <taxon>Erythrobacteraceae</taxon>
        <taxon>Allopontixanthobacter</taxon>
    </lineage>
</organism>
<dbReference type="GO" id="GO:0006654">
    <property type="term" value="P:phosphatidic acid biosynthetic process"/>
    <property type="evidence" value="ECO:0007669"/>
    <property type="project" value="TreeGrafter"/>
</dbReference>
<keyword evidence="3 6" id="KW-0012">Acyltransferase</keyword>
<dbReference type="InterPro" id="IPR002123">
    <property type="entry name" value="Plipid/glycerol_acylTrfase"/>
</dbReference>
<evidence type="ECO:0000256" key="1">
    <source>
        <dbReference type="ARBA" id="ARBA00005189"/>
    </source>
</evidence>
<evidence type="ECO:0000256" key="4">
    <source>
        <dbReference type="SAM" id="Phobius"/>
    </source>
</evidence>
<keyword evidence="2 6" id="KW-0808">Transferase</keyword>
<keyword evidence="4" id="KW-0472">Membrane</keyword>
<protein>
    <submittedName>
        <fullName evidence="6">1-acyl-sn-glycerol-3-phosphate acyltransferase</fullName>
    </submittedName>
</protein>
<proteinExistence type="predicted"/>
<sequence length="225" mass="24707">MLYLRNLAFYPVFYLGSIFYVVASVLAVPIGPGPLRRAVAGWACYHRACLRRILGITIVIEGEYASEPVFYAVKHESFFEAIDAPAMYEAPVAFAKYELFLIPGWGRAAKAYGMIFVERDQGAKALRKMVSAARDYAGEGRPLVIFPEGTRVPHGSEAKLQAGFAGLYKLIGLPVVPVAVNSGPLYHRFWKRSGTITYRIGEKIPPGLPRAEIEARVAGAINALN</sequence>
<dbReference type="OrthoDB" id="5290997at2"/>
<dbReference type="SMART" id="SM00563">
    <property type="entry name" value="PlsC"/>
    <property type="match status" value="1"/>
</dbReference>
<dbReference type="GO" id="GO:0003841">
    <property type="term" value="F:1-acylglycerol-3-phosphate O-acyltransferase activity"/>
    <property type="evidence" value="ECO:0007669"/>
    <property type="project" value="TreeGrafter"/>
</dbReference>
<keyword evidence="7" id="KW-1185">Reference proteome</keyword>
<dbReference type="PANTHER" id="PTHR10434">
    <property type="entry name" value="1-ACYL-SN-GLYCEROL-3-PHOSPHATE ACYLTRANSFERASE"/>
    <property type="match status" value="1"/>
</dbReference>
<feature type="domain" description="Phospholipid/glycerol acyltransferase" evidence="5">
    <location>
        <begin position="69"/>
        <end position="183"/>
    </location>
</feature>
<comment type="pathway">
    <text evidence="1">Lipid metabolism.</text>
</comment>
<comment type="caution">
    <text evidence="6">The sequence shown here is derived from an EMBL/GenBank/DDBJ whole genome shotgun (WGS) entry which is preliminary data.</text>
</comment>
<evidence type="ECO:0000256" key="3">
    <source>
        <dbReference type="ARBA" id="ARBA00023315"/>
    </source>
</evidence>
<dbReference type="Proteomes" id="UP000473531">
    <property type="component" value="Unassembled WGS sequence"/>
</dbReference>
<evidence type="ECO:0000256" key="2">
    <source>
        <dbReference type="ARBA" id="ARBA00022679"/>
    </source>
</evidence>
<reference evidence="6 7" key="1">
    <citation type="submission" date="2019-12" db="EMBL/GenBank/DDBJ databases">
        <title>Genomic-based taxomic classification of the family Erythrobacteraceae.</title>
        <authorList>
            <person name="Xu L."/>
        </authorList>
    </citation>
    <scope>NUCLEOTIDE SEQUENCE [LARGE SCALE GENOMIC DNA]</scope>
    <source>
        <strain evidence="6 7">KCTC 52259</strain>
    </source>
</reference>
<gene>
    <name evidence="6" type="ORF">GRI44_13585</name>
</gene>
<feature type="transmembrane region" description="Helical" evidence="4">
    <location>
        <begin position="12"/>
        <end position="30"/>
    </location>
</feature>
<evidence type="ECO:0000313" key="7">
    <source>
        <dbReference type="Proteomes" id="UP000473531"/>
    </source>
</evidence>
<dbReference type="PANTHER" id="PTHR10434:SF11">
    <property type="entry name" value="1-ACYL-SN-GLYCEROL-3-PHOSPHATE ACYLTRANSFERASE"/>
    <property type="match status" value="1"/>
</dbReference>
<keyword evidence="4" id="KW-1133">Transmembrane helix</keyword>
<dbReference type="CDD" id="cd07989">
    <property type="entry name" value="LPLAT_AGPAT-like"/>
    <property type="match status" value="1"/>
</dbReference>
<evidence type="ECO:0000313" key="6">
    <source>
        <dbReference type="EMBL" id="MXP15781.1"/>
    </source>
</evidence>
<dbReference type="AlphaFoldDB" id="A0A6L7GMC4"/>
<name>A0A6L7GMC4_9SPHN</name>
<evidence type="ECO:0000259" key="5">
    <source>
        <dbReference type="SMART" id="SM00563"/>
    </source>
</evidence>